<accession>A0ABW3UKP1</accession>
<proteinExistence type="predicted"/>
<reference evidence="2" key="1">
    <citation type="journal article" date="2019" name="Int. J. Syst. Evol. Microbiol.">
        <title>The Global Catalogue of Microorganisms (GCM) 10K type strain sequencing project: providing services to taxonomists for standard genome sequencing and annotation.</title>
        <authorList>
            <consortium name="The Broad Institute Genomics Platform"/>
            <consortium name="The Broad Institute Genome Sequencing Center for Infectious Disease"/>
            <person name="Wu L."/>
            <person name="Ma J."/>
        </authorList>
    </citation>
    <scope>NUCLEOTIDE SEQUENCE [LARGE SCALE GENOMIC DNA]</scope>
    <source>
        <strain evidence="2">CCUG 53270</strain>
    </source>
</reference>
<evidence type="ECO:0000313" key="2">
    <source>
        <dbReference type="Proteomes" id="UP001597180"/>
    </source>
</evidence>
<dbReference type="EMBL" id="JBHTLU010000015">
    <property type="protein sequence ID" value="MFD1221285.1"/>
    <property type="molecule type" value="Genomic_DNA"/>
</dbReference>
<sequence>MKIYIVIAMREEQMDNVFVGTDEEQALALTTADFDDCDALFLEVWEDGGKIDDYRLQ</sequence>
<keyword evidence="2" id="KW-1185">Reference proteome</keyword>
<name>A0ABW3UKP1_9BACL</name>
<dbReference type="Proteomes" id="UP001597180">
    <property type="component" value="Unassembled WGS sequence"/>
</dbReference>
<organism evidence="1 2">
    <name type="scientific">Paenibacillus vulneris</name>
    <dbReference type="NCBI Taxonomy" id="1133364"/>
    <lineage>
        <taxon>Bacteria</taxon>
        <taxon>Bacillati</taxon>
        <taxon>Bacillota</taxon>
        <taxon>Bacilli</taxon>
        <taxon>Bacillales</taxon>
        <taxon>Paenibacillaceae</taxon>
        <taxon>Paenibacillus</taxon>
    </lineage>
</organism>
<gene>
    <name evidence="1" type="ORF">ACFQ4B_14260</name>
</gene>
<dbReference type="RefSeq" id="WP_179135946.1">
    <property type="nucleotide sequence ID" value="NZ_BAABJG010000021.1"/>
</dbReference>
<protein>
    <submittedName>
        <fullName evidence="1">Uncharacterized protein</fullName>
    </submittedName>
</protein>
<evidence type="ECO:0000313" key="1">
    <source>
        <dbReference type="EMBL" id="MFD1221285.1"/>
    </source>
</evidence>
<comment type="caution">
    <text evidence="1">The sequence shown here is derived from an EMBL/GenBank/DDBJ whole genome shotgun (WGS) entry which is preliminary data.</text>
</comment>